<comment type="caution">
    <text evidence="6">The sequence shown here is derived from an EMBL/GenBank/DDBJ whole genome shotgun (WGS) entry which is preliminary data.</text>
</comment>
<comment type="catalytic activity">
    <reaction evidence="5">
        <text>ethanolamine = acetaldehyde + NH4(+)</text>
        <dbReference type="Rhea" id="RHEA:15313"/>
        <dbReference type="ChEBI" id="CHEBI:15343"/>
        <dbReference type="ChEBI" id="CHEBI:28938"/>
        <dbReference type="ChEBI" id="CHEBI:57603"/>
        <dbReference type="EC" id="4.3.1.7"/>
    </reaction>
</comment>
<dbReference type="EC" id="4.3.1.7" evidence="5"/>
<comment type="similarity">
    <text evidence="5">Belongs to the EutC family.</text>
</comment>
<keyword evidence="7" id="KW-1185">Reference proteome</keyword>
<keyword evidence="2 5" id="KW-0456">Lyase</keyword>
<accession>A0ABW0RIT6</accession>
<dbReference type="PANTHER" id="PTHR39330">
    <property type="entry name" value="ETHANOLAMINE AMMONIA-LYASE LIGHT CHAIN"/>
    <property type="match status" value="1"/>
</dbReference>
<dbReference type="InterPro" id="IPR009246">
    <property type="entry name" value="EutC"/>
</dbReference>
<dbReference type="Proteomes" id="UP001596055">
    <property type="component" value="Unassembled WGS sequence"/>
</dbReference>
<comment type="subcellular location">
    <subcellularLocation>
        <location evidence="5">Bacterial microcompartment</location>
    </subcellularLocation>
</comment>
<dbReference type="PIRSF" id="PIRSF018982">
    <property type="entry name" value="EutC"/>
    <property type="match status" value="1"/>
</dbReference>
<dbReference type="HAMAP" id="MF_00601">
    <property type="entry name" value="EutC"/>
    <property type="match status" value="1"/>
</dbReference>
<evidence type="ECO:0000256" key="2">
    <source>
        <dbReference type="ARBA" id="ARBA00023239"/>
    </source>
</evidence>
<dbReference type="Gene3D" id="3.40.50.11240">
    <property type="entry name" value="Ethanolamine ammonia-lyase light chain (EutC)"/>
    <property type="match status" value="1"/>
</dbReference>
<evidence type="ECO:0000256" key="4">
    <source>
        <dbReference type="ARBA" id="ARBA00024446"/>
    </source>
</evidence>
<reference evidence="7" key="1">
    <citation type="journal article" date="2019" name="Int. J. Syst. Evol. Microbiol.">
        <title>The Global Catalogue of Microorganisms (GCM) 10K type strain sequencing project: providing services to taxonomists for standard genome sequencing and annotation.</title>
        <authorList>
            <consortium name="The Broad Institute Genomics Platform"/>
            <consortium name="The Broad Institute Genome Sequencing Center for Infectious Disease"/>
            <person name="Wu L."/>
            <person name="Ma J."/>
        </authorList>
    </citation>
    <scope>NUCLEOTIDE SEQUENCE [LARGE SCALE GENOMIC DNA]</scope>
    <source>
        <strain evidence="7">CGMCC 4.1799</strain>
    </source>
</reference>
<dbReference type="Gene3D" id="1.10.30.40">
    <property type="entry name" value="Ethanolamine ammonia-lyase light chain (EutC), N-terminal domain"/>
    <property type="match status" value="1"/>
</dbReference>
<proteinExistence type="inferred from homology"/>
<feature type="binding site" evidence="5">
    <location>
        <position position="169"/>
    </location>
    <ligand>
        <name>adenosylcob(III)alamin</name>
        <dbReference type="ChEBI" id="CHEBI:18408"/>
    </ligand>
</feature>
<keyword evidence="3 5" id="KW-0170">Cobalt</keyword>
<dbReference type="InterPro" id="IPR042255">
    <property type="entry name" value="EutC_N"/>
</dbReference>
<comment type="cofactor">
    <cofactor evidence="5">
        <name>adenosylcob(III)alamin</name>
        <dbReference type="ChEBI" id="CHEBI:18408"/>
    </cofactor>
    <text evidence="5">Binds between the large and small subunits.</text>
</comment>
<protein>
    <recommendedName>
        <fullName evidence="5">Ethanolamine ammonia-lyase small subunit</fullName>
        <shortName evidence="5">EAL small subunit</shortName>
        <ecNumber evidence="5">4.3.1.7</ecNumber>
    </recommendedName>
</protein>
<evidence type="ECO:0000256" key="3">
    <source>
        <dbReference type="ARBA" id="ARBA00023285"/>
    </source>
</evidence>
<evidence type="ECO:0000256" key="1">
    <source>
        <dbReference type="ARBA" id="ARBA00022628"/>
    </source>
</evidence>
<dbReference type="InterPro" id="IPR042251">
    <property type="entry name" value="EutC_C"/>
</dbReference>
<dbReference type="PANTHER" id="PTHR39330:SF1">
    <property type="entry name" value="ETHANOLAMINE AMMONIA-LYASE SMALL SUBUNIT"/>
    <property type="match status" value="1"/>
</dbReference>
<dbReference type="Pfam" id="PF05985">
    <property type="entry name" value="EutC"/>
    <property type="match status" value="1"/>
</dbReference>
<dbReference type="RefSeq" id="WP_248154140.1">
    <property type="nucleotide sequence ID" value="NZ_JAKZAJ010000001.1"/>
</dbReference>
<dbReference type="EMBL" id="JBHSNL010000001">
    <property type="protein sequence ID" value="MFC5544692.1"/>
    <property type="molecule type" value="Genomic_DNA"/>
</dbReference>
<name>A0ABW0RIT6_9GAMM</name>
<organism evidence="6 7">
    <name type="scientific">Marinobacter koreensis</name>
    <dbReference type="NCBI Taxonomy" id="335974"/>
    <lineage>
        <taxon>Bacteria</taxon>
        <taxon>Pseudomonadati</taxon>
        <taxon>Pseudomonadota</taxon>
        <taxon>Gammaproteobacteria</taxon>
        <taxon>Pseudomonadales</taxon>
        <taxon>Marinobacteraceae</taxon>
        <taxon>Marinobacter</taxon>
    </lineage>
</organism>
<keyword evidence="1 5" id="KW-0846">Cobalamin</keyword>
<feature type="binding site" evidence="5">
    <location>
        <position position="219"/>
    </location>
    <ligand>
        <name>adenosylcob(III)alamin</name>
        <dbReference type="ChEBI" id="CHEBI:18408"/>
    </ligand>
</feature>
<evidence type="ECO:0000313" key="7">
    <source>
        <dbReference type="Proteomes" id="UP001596055"/>
    </source>
</evidence>
<evidence type="ECO:0000313" key="6">
    <source>
        <dbReference type="EMBL" id="MFC5544692.1"/>
    </source>
</evidence>
<comment type="function">
    <text evidence="5">Catalyzes the deamination of various vicinal amino-alcohols to oxo compounds. Allows this organism to utilize ethanolamine as the sole source of nitrogen and carbon in the presence of external vitamin B12.</text>
</comment>
<dbReference type="NCBIfam" id="NF003971">
    <property type="entry name" value="PRK05465.1"/>
    <property type="match status" value="1"/>
</dbReference>
<comment type="subunit">
    <text evidence="5">The basic unit is a heterodimer which dimerizes to form tetramers. The heterotetramers trimerize; 6 large subunits form a core ring with 6 small subunits projecting outwards.</text>
</comment>
<keyword evidence="4 5" id="KW-1283">Bacterial microcompartment</keyword>
<evidence type="ECO:0000256" key="5">
    <source>
        <dbReference type="HAMAP-Rule" id="MF_00601"/>
    </source>
</evidence>
<comment type="pathway">
    <text evidence="5">Amine and polyamine degradation; ethanolamine degradation.</text>
</comment>
<feature type="binding site" evidence="5">
    <location>
        <position position="190"/>
    </location>
    <ligand>
        <name>adenosylcob(III)alamin</name>
        <dbReference type="ChEBI" id="CHEBI:18408"/>
    </ligand>
</feature>
<gene>
    <name evidence="5 6" type="primary">eutC</name>
    <name evidence="6" type="ORF">ACFPQA_06505</name>
</gene>
<dbReference type="GO" id="GO:0008851">
    <property type="term" value="F:ethanolamine ammonia-lyase activity"/>
    <property type="evidence" value="ECO:0007669"/>
    <property type="project" value="UniProtKB-EC"/>
</dbReference>
<sequence>MAEHKKALPPAVTLNPWRRLRAYTDARIGLGRAGVSLPTSELLAFQLAHAQARDAVHLALDMTTLCEQIEQISGQAPLRLHSQAVDRVTYLQRPDLGRRLDEDSRSRLHAPEASASSPVDLAIVVADGLSSFAVQNNTGPFLAALFSQLDASEEVWSLAPITVVEQARVAVGDEIGDLVNARAVLVLIGERPGLSSPDSLGLYLTWAPQIGRTDAERNCISNIRPAGLDVGEASRRAVYLLQEARRMEISGVSLKDRSETPVLACETGPGNFLTG</sequence>